<feature type="transmembrane region" description="Helical" evidence="9">
    <location>
        <begin position="132"/>
        <end position="150"/>
    </location>
</feature>
<sequence>MLTVLKKIKTVMNRVIMIVASILTIVLVLGALWQVFSRYVLNDPSTFTEELLRFLLIWVAMLGTTYAFGSNEHLAIIYLKNKLRDEQRKYLQLFIDFTIIFFAGLILIKGGYSLSTSTLNQLSPILRIPMGYIYAILPISGTFIVFYQIINMFERREQTELAQQVVTPSVSPHTRKE</sequence>
<dbReference type="PANTHER" id="PTHR35011">
    <property type="entry name" value="2,3-DIKETO-L-GULONATE TRAP TRANSPORTER SMALL PERMEASE PROTEIN YIAM"/>
    <property type="match status" value="1"/>
</dbReference>
<accession>Q9KEZ7</accession>
<evidence type="ECO:0000313" key="12">
    <source>
        <dbReference type="Proteomes" id="UP000001258"/>
    </source>
</evidence>
<evidence type="ECO:0000256" key="1">
    <source>
        <dbReference type="ARBA" id="ARBA00004429"/>
    </source>
</evidence>
<dbReference type="HOGENOM" id="CLU_086356_9_2_9"/>
<dbReference type="AlphaFoldDB" id="Q9KEZ7"/>
<name>Q9KEZ7_HALH5</name>
<dbReference type="GO" id="GO:0005886">
    <property type="term" value="C:plasma membrane"/>
    <property type="evidence" value="ECO:0007669"/>
    <property type="project" value="UniProtKB-SubCell"/>
</dbReference>
<feature type="transmembrane region" description="Helical" evidence="9">
    <location>
        <begin position="15"/>
        <end position="36"/>
    </location>
</feature>
<dbReference type="GO" id="GO:0022857">
    <property type="term" value="F:transmembrane transporter activity"/>
    <property type="evidence" value="ECO:0007669"/>
    <property type="project" value="TreeGrafter"/>
</dbReference>
<gene>
    <name evidence="11" type="ordered locus">BH0702</name>
</gene>
<evidence type="ECO:0000256" key="6">
    <source>
        <dbReference type="ARBA" id="ARBA00022989"/>
    </source>
</evidence>
<dbReference type="PIR" id="F83737">
    <property type="entry name" value="F83737"/>
</dbReference>
<dbReference type="InterPro" id="IPR055348">
    <property type="entry name" value="DctQ"/>
</dbReference>
<keyword evidence="5 9" id="KW-0812">Transmembrane</keyword>
<dbReference type="GO" id="GO:0015740">
    <property type="term" value="P:C4-dicarboxylate transport"/>
    <property type="evidence" value="ECO:0007669"/>
    <property type="project" value="TreeGrafter"/>
</dbReference>
<keyword evidence="4" id="KW-0997">Cell inner membrane</keyword>
<reference evidence="11 12" key="1">
    <citation type="journal article" date="2000" name="Nucleic Acids Res.">
        <title>Complete genome sequence of the alkaliphilic bacterium Bacillus halodurans and genomic sequence comparison with Bacillus subtilis.</title>
        <authorList>
            <person name="Takami H."/>
            <person name="Nakasone K."/>
            <person name="Takaki Y."/>
            <person name="Maeno G."/>
            <person name="Sasaki R."/>
            <person name="Masui N."/>
            <person name="Fuji F."/>
            <person name="Hirama C."/>
            <person name="Nakamura Y."/>
            <person name="Ogasawara N."/>
            <person name="Kuhara S."/>
            <person name="Horikoshi K."/>
        </authorList>
    </citation>
    <scope>NUCLEOTIDE SEQUENCE [LARGE SCALE GENOMIC DNA]</scope>
    <source>
        <strain evidence="12">ATCC BAA-125 / DSM 18197 / FERM 7344 / JCM 9153 / C-125</strain>
    </source>
</reference>
<evidence type="ECO:0000256" key="3">
    <source>
        <dbReference type="ARBA" id="ARBA00022475"/>
    </source>
</evidence>
<keyword evidence="7 9" id="KW-0472">Membrane</keyword>
<evidence type="ECO:0000256" key="2">
    <source>
        <dbReference type="ARBA" id="ARBA00022448"/>
    </source>
</evidence>
<dbReference type="STRING" id="272558.gene:10726576"/>
<keyword evidence="6 9" id="KW-1133">Transmembrane helix</keyword>
<evidence type="ECO:0000256" key="7">
    <source>
        <dbReference type="ARBA" id="ARBA00023136"/>
    </source>
</evidence>
<evidence type="ECO:0000256" key="4">
    <source>
        <dbReference type="ARBA" id="ARBA00022519"/>
    </source>
</evidence>
<dbReference type="InterPro" id="IPR007387">
    <property type="entry name" value="TRAP_DctQ"/>
</dbReference>
<feature type="domain" description="Tripartite ATP-independent periplasmic transporters DctQ component" evidence="10">
    <location>
        <begin position="28"/>
        <end position="155"/>
    </location>
</feature>
<dbReference type="KEGG" id="bha:BH0702"/>
<dbReference type="Proteomes" id="UP000001258">
    <property type="component" value="Chromosome"/>
</dbReference>
<evidence type="ECO:0000256" key="5">
    <source>
        <dbReference type="ARBA" id="ARBA00022692"/>
    </source>
</evidence>
<keyword evidence="3" id="KW-1003">Cell membrane</keyword>
<dbReference type="eggNOG" id="COG3090">
    <property type="taxonomic scope" value="Bacteria"/>
</dbReference>
<dbReference type="RefSeq" id="WP_010896875.1">
    <property type="nucleotide sequence ID" value="NC_002570.2"/>
</dbReference>
<feature type="transmembrane region" description="Helical" evidence="9">
    <location>
        <begin position="90"/>
        <end position="112"/>
    </location>
</feature>
<keyword evidence="12" id="KW-1185">Reference proteome</keyword>
<evidence type="ECO:0000256" key="8">
    <source>
        <dbReference type="ARBA" id="ARBA00038436"/>
    </source>
</evidence>
<keyword evidence="2" id="KW-0813">Transport</keyword>
<proteinExistence type="inferred from homology"/>
<evidence type="ECO:0000256" key="9">
    <source>
        <dbReference type="SAM" id="Phobius"/>
    </source>
</evidence>
<comment type="similarity">
    <text evidence="8">Belongs to the TRAP transporter small permease family.</text>
</comment>
<evidence type="ECO:0000313" key="11">
    <source>
        <dbReference type="EMBL" id="BAB04421.1"/>
    </source>
</evidence>
<evidence type="ECO:0000259" key="10">
    <source>
        <dbReference type="Pfam" id="PF04290"/>
    </source>
</evidence>
<organism evidence="11 12">
    <name type="scientific">Halalkalibacterium halodurans (strain ATCC BAA-125 / DSM 18197 / FERM 7344 / JCM 9153 / C-125)</name>
    <name type="common">Bacillus halodurans</name>
    <dbReference type="NCBI Taxonomy" id="272558"/>
    <lineage>
        <taxon>Bacteria</taxon>
        <taxon>Bacillati</taxon>
        <taxon>Bacillota</taxon>
        <taxon>Bacilli</taxon>
        <taxon>Bacillales</taxon>
        <taxon>Bacillaceae</taxon>
        <taxon>Halalkalibacterium (ex Joshi et al. 2022)</taxon>
    </lineage>
</organism>
<dbReference type="PANTHER" id="PTHR35011:SF2">
    <property type="entry name" value="2,3-DIKETO-L-GULONATE TRAP TRANSPORTER SMALL PERMEASE PROTEIN YIAM"/>
    <property type="match status" value="1"/>
</dbReference>
<dbReference type="OrthoDB" id="2086825at2"/>
<comment type="subcellular location">
    <subcellularLocation>
        <location evidence="1">Cell inner membrane</location>
        <topology evidence="1">Multi-pass membrane protein</topology>
    </subcellularLocation>
</comment>
<dbReference type="EMBL" id="BA000004">
    <property type="protein sequence ID" value="BAB04421.1"/>
    <property type="molecule type" value="Genomic_DNA"/>
</dbReference>
<protein>
    <submittedName>
        <fullName evidence="11">C4-dicarboxylate transport system (Permease small protein)</fullName>
    </submittedName>
</protein>
<feature type="transmembrane region" description="Helical" evidence="9">
    <location>
        <begin position="51"/>
        <end position="69"/>
    </location>
</feature>
<dbReference type="Pfam" id="PF04290">
    <property type="entry name" value="DctQ"/>
    <property type="match status" value="1"/>
</dbReference>